<evidence type="ECO:0000256" key="4">
    <source>
        <dbReference type="ARBA" id="ARBA00023015"/>
    </source>
</evidence>
<sequence>MKKSLSKKSTDIKRRLTKVTSECKVCGAPAKYSSYGAVACDACKTFFKRNGEHAQEVLKCDWDSHCEVNVNNRHVCSYCRLMKCFASGMQTGMIRGPYSKKRETHKKRKEIDEHIQTPSTALVPLTQPERFPTLNLLQSDQSTLTVEQWNLLSNVSHCYDEYSGLSIGEHYMLEQDKLPLKFRFKTTSIIELYQKIFDGAPLLYTNNRDFLSLSVNDRSTLLSGAVSYATNLSGMCIVRKIGLTNYPAYFDAVGIITHPNIISSVRYLAYHFKFDIIIMKLFLVILSFSTLKHTVYSHIPSENLSDIKQILHIQDTYIEVAWKYLLYKYNHEQVVKCFSNFIRCTFVVHDAIVTAQDVQWYTNAIDSIIQQTEQTLTLDE</sequence>
<dbReference type="InterPro" id="IPR013088">
    <property type="entry name" value="Znf_NHR/GATA"/>
</dbReference>
<evidence type="ECO:0000256" key="1">
    <source>
        <dbReference type="ARBA" id="ARBA00022723"/>
    </source>
</evidence>
<dbReference type="SUPFAM" id="SSF57716">
    <property type="entry name" value="Glucocorticoid receptor-like (DNA-binding domain)"/>
    <property type="match status" value="1"/>
</dbReference>
<keyword evidence="4" id="KW-0805">Transcription regulation</keyword>
<evidence type="ECO:0000259" key="9">
    <source>
        <dbReference type="PROSITE" id="PS51030"/>
    </source>
</evidence>
<protein>
    <recommendedName>
        <fullName evidence="9">Nuclear receptor domain-containing protein</fullName>
    </recommendedName>
</protein>
<dbReference type="GO" id="GO:0000978">
    <property type="term" value="F:RNA polymerase II cis-regulatory region sequence-specific DNA binding"/>
    <property type="evidence" value="ECO:0007669"/>
    <property type="project" value="TreeGrafter"/>
</dbReference>
<proteinExistence type="predicted"/>
<dbReference type="Gene3D" id="3.30.50.10">
    <property type="entry name" value="Erythroid Transcription Factor GATA-1, subunit A"/>
    <property type="match status" value="1"/>
</dbReference>
<accession>A0A813V1X1</accession>
<dbReference type="GO" id="GO:0000122">
    <property type="term" value="P:negative regulation of transcription by RNA polymerase II"/>
    <property type="evidence" value="ECO:0007669"/>
    <property type="project" value="TreeGrafter"/>
</dbReference>
<keyword evidence="1" id="KW-0479">Metal-binding</keyword>
<dbReference type="EMBL" id="CAJNOO010000153">
    <property type="protein sequence ID" value="CAF0831197.1"/>
    <property type="molecule type" value="Genomic_DNA"/>
</dbReference>
<evidence type="ECO:0000256" key="3">
    <source>
        <dbReference type="ARBA" id="ARBA00022833"/>
    </source>
</evidence>
<dbReference type="AlphaFoldDB" id="A0A813V1X1"/>
<feature type="domain" description="Nuclear receptor" evidence="9">
    <location>
        <begin position="20"/>
        <end position="96"/>
    </location>
</feature>
<gene>
    <name evidence="10" type="ORF">RFH988_LOCUS5446</name>
</gene>
<dbReference type="PROSITE" id="PS51030">
    <property type="entry name" value="NUCLEAR_REC_DBD_2"/>
    <property type="match status" value="1"/>
</dbReference>
<dbReference type="OrthoDB" id="5850793at2759"/>
<keyword evidence="5" id="KW-0238">DNA-binding</keyword>
<evidence type="ECO:0000256" key="7">
    <source>
        <dbReference type="ARBA" id="ARBA00023170"/>
    </source>
</evidence>
<dbReference type="SMART" id="SM00399">
    <property type="entry name" value="ZnF_C4"/>
    <property type="match status" value="1"/>
</dbReference>
<keyword evidence="6" id="KW-0804">Transcription</keyword>
<dbReference type="Proteomes" id="UP000663882">
    <property type="component" value="Unassembled WGS sequence"/>
</dbReference>
<comment type="caution">
    <text evidence="10">The sequence shown here is derived from an EMBL/GenBank/DDBJ whole genome shotgun (WGS) entry which is preliminary data.</text>
</comment>
<dbReference type="GO" id="GO:0030154">
    <property type="term" value="P:cell differentiation"/>
    <property type="evidence" value="ECO:0007669"/>
    <property type="project" value="TreeGrafter"/>
</dbReference>
<reference evidence="10" key="1">
    <citation type="submission" date="2021-02" db="EMBL/GenBank/DDBJ databases">
        <authorList>
            <person name="Nowell W R."/>
        </authorList>
    </citation>
    <scope>NUCLEOTIDE SEQUENCE</scope>
</reference>
<keyword evidence="3" id="KW-0862">Zinc</keyword>
<evidence type="ECO:0000313" key="11">
    <source>
        <dbReference type="Proteomes" id="UP000663882"/>
    </source>
</evidence>
<dbReference type="GO" id="GO:0008270">
    <property type="term" value="F:zinc ion binding"/>
    <property type="evidence" value="ECO:0007669"/>
    <property type="project" value="UniProtKB-KW"/>
</dbReference>
<dbReference type="Pfam" id="PF00105">
    <property type="entry name" value="zf-C4"/>
    <property type="match status" value="1"/>
</dbReference>
<dbReference type="PANTHER" id="PTHR24082">
    <property type="entry name" value="NUCLEAR HORMONE RECEPTOR"/>
    <property type="match status" value="1"/>
</dbReference>
<keyword evidence="7" id="KW-0675">Receptor</keyword>
<dbReference type="PRINTS" id="PR00047">
    <property type="entry name" value="STROIDFINGER"/>
</dbReference>
<evidence type="ECO:0000256" key="5">
    <source>
        <dbReference type="ARBA" id="ARBA00023125"/>
    </source>
</evidence>
<dbReference type="GO" id="GO:0045944">
    <property type="term" value="P:positive regulation of transcription by RNA polymerase II"/>
    <property type="evidence" value="ECO:0007669"/>
    <property type="project" value="TreeGrafter"/>
</dbReference>
<evidence type="ECO:0000256" key="2">
    <source>
        <dbReference type="ARBA" id="ARBA00022771"/>
    </source>
</evidence>
<dbReference type="InterPro" id="IPR050234">
    <property type="entry name" value="Nuclear_hormone_rcpt_NR1"/>
</dbReference>
<keyword evidence="8" id="KW-0539">Nucleus</keyword>
<organism evidence="10 11">
    <name type="scientific">Rotaria sordida</name>
    <dbReference type="NCBI Taxonomy" id="392033"/>
    <lineage>
        <taxon>Eukaryota</taxon>
        <taxon>Metazoa</taxon>
        <taxon>Spiralia</taxon>
        <taxon>Gnathifera</taxon>
        <taxon>Rotifera</taxon>
        <taxon>Eurotatoria</taxon>
        <taxon>Bdelloidea</taxon>
        <taxon>Philodinida</taxon>
        <taxon>Philodinidae</taxon>
        <taxon>Rotaria</taxon>
    </lineage>
</organism>
<keyword evidence="2" id="KW-0863">Zinc-finger</keyword>
<name>A0A813V1X1_9BILA</name>
<dbReference type="GO" id="GO:0004879">
    <property type="term" value="F:nuclear receptor activity"/>
    <property type="evidence" value="ECO:0007669"/>
    <property type="project" value="TreeGrafter"/>
</dbReference>
<dbReference type="PANTHER" id="PTHR24082:SF507">
    <property type="entry name" value="BILE ACID RECEPTOR-RELATED"/>
    <property type="match status" value="1"/>
</dbReference>
<evidence type="ECO:0000256" key="8">
    <source>
        <dbReference type="ARBA" id="ARBA00023242"/>
    </source>
</evidence>
<dbReference type="InterPro" id="IPR001628">
    <property type="entry name" value="Znf_hrmn_rcpt"/>
</dbReference>
<evidence type="ECO:0000313" key="10">
    <source>
        <dbReference type="EMBL" id="CAF0831197.1"/>
    </source>
</evidence>
<evidence type="ECO:0000256" key="6">
    <source>
        <dbReference type="ARBA" id="ARBA00023163"/>
    </source>
</evidence>